<dbReference type="EMBL" id="KI911168">
    <property type="protein sequence ID" value="ETR97667.1"/>
    <property type="molecule type" value="Genomic_DNA"/>
</dbReference>
<evidence type="ECO:0000313" key="1">
    <source>
        <dbReference type="EMBL" id="ETR97667.1"/>
    </source>
</evidence>
<evidence type="ECO:0000313" key="2">
    <source>
        <dbReference type="Proteomes" id="UP000024376"/>
    </source>
</evidence>
<sequence>MRCITSFSIRLRREAAQSLENLDHWPLKNCSMILLNLNRISGKGLVERGATGNANRPLGRPESCKIKEVLRESISVLVDLVIQINKLEEFFIMLANAIDNIIQPRAETFKREMSKLGGRARKTGTINPDDITKQTIYTSTLQLKCYYGVLHDISGMYTYVHNQYITTGIDLCYRLTKGTARNNPMPELQHQLANYSETSAKAIKDLATQKQEEVRRSLRLRALKALEQTQAIESEVVKRGIPIDQSAKAAIKEGGEEHNADAESIVNNDVGLTASEQIDCSSY</sequence>
<dbReference type="PANTHER" id="PTHR33488:SF2">
    <property type="entry name" value="EARLY ENDOSOME ANTIGEN 1-LIKE"/>
    <property type="match status" value="1"/>
</dbReference>
<dbReference type="AlphaFoldDB" id="A0A024RXR5"/>
<dbReference type="KEGG" id="trr:M419DRAFT_134194"/>
<gene>
    <name evidence="1" type="ORF">M419DRAFT_134194</name>
</gene>
<dbReference type="HOGENOM" id="CLU_983729_0_0_1"/>
<protein>
    <submittedName>
        <fullName evidence="1">Uncharacterized protein</fullName>
    </submittedName>
</protein>
<proteinExistence type="predicted"/>
<dbReference type="OrthoDB" id="5406275at2759"/>
<dbReference type="PANTHER" id="PTHR33488">
    <property type="entry name" value="ZGC:162509"/>
    <property type="match status" value="1"/>
</dbReference>
<name>A0A024RXR5_HYPJR</name>
<accession>A0A024RXR5</accession>
<reference evidence="2" key="1">
    <citation type="journal article" date="2013" name="Ind. Biotechnol.">
        <title>Comparative genomics analysis of Trichoderma reesei strains.</title>
        <authorList>
            <person name="Koike H."/>
            <person name="Aerts A."/>
            <person name="LaButti K."/>
            <person name="Grigoriev I.V."/>
            <person name="Baker S.E."/>
        </authorList>
    </citation>
    <scope>NUCLEOTIDE SEQUENCE [LARGE SCALE GENOMIC DNA]</scope>
    <source>
        <strain evidence="2">ATCC 56765 / BCRC 32924 / NRRL 11460 / Rut C-30</strain>
    </source>
</reference>
<organism evidence="1 2">
    <name type="scientific">Hypocrea jecorina (strain ATCC 56765 / BCRC 32924 / NRRL 11460 / Rut C-30)</name>
    <name type="common">Trichoderma reesei</name>
    <dbReference type="NCBI Taxonomy" id="1344414"/>
    <lineage>
        <taxon>Eukaryota</taxon>
        <taxon>Fungi</taxon>
        <taxon>Dikarya</taxon>
        <taxon>Ascomycota</taxon>
        <taxon>Pezizomycotina</taxon>
        <taxon>Sordariomycetes</taxon>
        <taxon>Hypocreomycetidae</taxon>
        <taxon>Hypocreales</taxon>
        <taxon>Hypocreaceae</taxon>
        <taxon>Trichoderma</taxon>
    </lineage>
</organism>
<dbReference type="Proteomes" id="UP000024376">
    <property type="component" value="Unassembled WGS sequence"/>
</dbReference>